<gene>
    <name evidence="1" type="ORF">JS_gp86</name>
</gene>
<name>A0AAT9TRL2_9VIRU</name>
<dbReference type="EMBL" id="OQ210008">
    <property type="protein sequence ID" value="WDS52586.1"/>
    <property type="molecule type" value="Genomic_DNA"/>
</dbReference>
<evidence type="ECO:0000313" key="1">
    <source>
        <dbReference type="EMBL" id="WDS52586.1"/>
    </source>
</evidence>
<accession>A0AAT9TRL2</accession>
<reference evidence="1" key="1">
    <citation type="submission" date="2023-01" db="EMBL/GenBank/DDBJ databases">
        <authorList>
            <person name="Kunisch F."/>
            <person name="Gonzalez Moreno M."/>
            <person name="Wagemans J."/>
        </authorList>
    </citation>
    <scope>NUCLEOTIDE SEQUENCE</scope>
</reference>
<protein>
    <submittedName>
        <fullName evidence="1">Uncharacterized protein</fullName>
    </submittedName>
</protein>
<proteinExistence type="predicted"/>
<sequence>MVSGKDATLSARPQGGLLFACNSGLTWSTRACRLTPSNTRRNKYEIQYLKTVMGG</sequence>
<organism evidence="1">
    <name type="scientific">Pseudomonas phage JS</name>
    <dbReference type="NCBI Taxonomy" id="3015289"/>
    <lineage>
        <taxon>Viruses</taxon>
    </lineage>
</organism>